<evidence type="ECO:0000313" key="8">
    <source>
        <dbReference type="Proteomes" id="UP001362311"/>
    </source>
</evidence>
<sequence length="335" mass="36262">MTKCVALIDPTILPVGVEYLKSRARVTLASDGNEKTLIQTIQEAQAQALIVRVEDATRTIFEQCPSLCVVGMHGVGTDTIDIEAATDQGILVLHTPWVNYKSTSEHALALLMSVAKKIMPGHQAVKDGKFVYYRNNHLPTELEGKTVFIIGVGRIGGEMARKCKAAFNMRVLGHDPAYTADELAKKGVEKVSLEDGLRQADFVSIHTPLNPTTRRIMNEHTFSLMKKGATFINASRGGTMDQSALLAALDSGHLFGAGLDVFNPEPVPLNDPVTTHEKIVLSPHFAGDTNEARSRCSETIAKSIIDALDGLSVEGVVNPEVLTRANYRLGHLLAA</sequence>
<comment type="similarity">
    <text evidence="1 4">Belongs to the D-isomer specific 2-hydroxyacid dehydrogenase family.</text>
</comment>
<evidence type="ECO:0000259" key="5">
    <source>
        <dbReference type="Pfam" id="PF00389"/>
    </source>
</evidence>
<dbReference type="InterPro" id="IPR006140">
    <property type="entry name" value="D-isomer_DH_NAD-bd"/>
</dbReference>
<evidence type="ECO:0000256" key="1">
    <source>
        <dbReference type="ARBA" id="ARBA00005854"/>
    </source>
</evidence>
<reference evidence="7 8" key="1">
    <citation type="submission" date="2024-03" db="EMBL/GenBank/DDBJ databases">
        <title>Reference genomes for the five species model microbial community.</title>
        <authorList>
            <person name="Padfield D."/>
        </authorList>
    </citation>
    <scope>NUCLEOTIDE SEQUENCE [LARGE SCALE GENOMIC DNA]</scope>
    <source>
        <strain evidence="7 8">AB1</strain>
    </source>
</reference>
<comment type="caution">
    <text evidence="7">The sequence shown here is derived from an EMBL/GenBank/DDBJ whole genome shotgun (WGS) entry which is preliminary data.</text>
</comment>
<dbReference type="SUPFAM" id="SSF52283">
    <property type="entry name" value="Formate/glycerate dehydrogenase catalytic domain-like"/>
    <property type="match status" value="1"/>
</dbReference>
<organism evidence="7 8">
    <name type="scientific">Ochrobactrum teleogrylli</name>
    <dbReference type="NCBI Taxonomy" id="2479765"/>
    <lineage>
        <taxon>Bacteria</taxon>
        <taxon>Pseudomonadati</taxon>
        <taxon>Pseudomonadota</taxon>
        <taxon>Alphaproteobacteria</taxon>
        <taxon>Hyphomicrobiales</taxon>
        <taxon>Brucellaceae</taxon>
        <taxon>Brucella/Ochrobactrum group</taxon>
        <taxon>Ochrobactrum</taxon>
    </lineage>
</organism>
<dbReference type="AlphaFoldDB" id="A0ABD5K3Q9"/>
<keyword evidence="2 4" id="KW-0560">Oxidoreductase</keyword>
<dbReference type="Gene3D" id="3.40.50.720">
    <property type="entry name" value="NAD(P)-binding Rossmann-like Domain"/>
    <property type="match status" value="2"/>
</dbReference>
<feature type="domain" description="D-isomer specific 2-hydroxyacid dehydrogenase catalytic" evidence="5">
    <location>
        <begin position="7"/>
        <end position="318"/>
    </location>
</feature>
<dbReference type="Pfam" id="PF00389">
    <property type="entry name" value="2-Hacid_dh"/>
    <property type="match status" value="1"/>
</dbReference>
<feature type="domain" description="D-isomer specific 2-hydroxyacid dehydrogenase NAD-binding" evidence="6">
    <location>
        <begin position="108"/>
        <end position="286"/>
    </location>
</feature>
<gene>
    <name evidence="7" type="ORF">WIX40_21750</name>
</gene>
<dbReference type="SUPFAM" id="SSF51735">
    <property type="entry name" value="NAD(P)-binding Rossmann-fold domains"/>
    <property type="match status" value="1"/>
</dbReference>
<dbReference type="InterPro" id="IPR006139">
    <property type="entry name" value="D-isomer_2_OHA_DH_cat_dom"/>
</dbReference>
<evidence type="ECO:0000256" key="4">
    <source>
        <dbReference type="RuleBase" id="RU003719"/>
    </source>
</evidence>
<dbReference type="InterPro" id="IPR050857">
    <property type="entry name" value="D-2-hydroxyacid_DH"/>
</dbReference>
<evidence type="ECO:0000256" key="2">
    <source>
        <dbReference type="ARBA" id="ARBA00023002"/>
    </source>
</evidence>
<evidence type="ECO:0000256" key="3">
    <source>
        <dbReference type="ARBA" id="ARBA00023027"/>
    </source>
</evidence>
<keyword evidence="3" id="KW-0520">NAD</keyword>
<dbReference type="PANTHER" id="PTHR42789">
    <property type="entry name" value="D-ISOMER SPECIFIC 2-HYDROXYACID DEHYDROGENASE FAMILY PROTEIN (AFU_ORTHOLOGUE AFUA_6G10090)"/>
    <property type="match status" value="1"/>
</dbReference>
<evidence type="ECO:0000259" key="6">
    <source>
        <dbReference type="Pfam" id="PF02826"/>
    </source>
</evidence>
<name>A0ABD5K3Q9_9HYPH</name>
<dbReference type="Proteomes" id="UP001362311">
    <property type="component" value="Unassembled WGS sequence"/>
</dbReference>
<dbReference type="RefSeq" id="WP_339442125.1">
    <property type="nucleotide sequence ID" value="NZ_JBBHKQ010000002.1"/>
</dbReference>
<protein>
    <submittedName>
        <fullName evidence="7">Hydroxyacid dehydrogenase</fullName>
    </submittedName>
</protein>
<dbReference type="Pfam" id="PF02826">
    <property type="entry name" value="2-Hacid_dh_C"/>
    <property type="match status" value="1"/>
</dbReference>
<dbReference type="PANTHER" id="PTHR42789:SF1">
    <property type="entry name" value="D-ISOMER SPECIFIC 2-HYDROXYACID DEHYDROGENASE FAMILY PROTEIN (AFU_ORTHOLOGUE AFUA_6G10090)"/>
    <property type="match status" value="1"/>
</dbReference>
<dbReference type="GO" id="GO:0016491">
    <property type="term" value="F:oxidoreductase activity"/>
    <property type="evidence" value="ECO:0007669"/>
    <property type="project" value="UniProtKB-KW"/>
</dbReference>
<evidence type="ECO:0000313" key="7">
    <source>
        <dbReference type="EMBL" id="MEJ5902717.1"/>
    </source>
</evidence>
<dbReference type="EMBL" id="JBBHKQ010000002">
    <property type="protein sequence ID" value="MEJ5902717.1"/>
    <property type="molecule type" value="Genomic_DNA"/>
</dbReference>
<dbReference type="CDD" id="cd12173">
    <property type="entry name" value="PGDH_4"/>
    <property type="match status" value="1"/>
</dbReference>
<dbReference type="InterPro" id="IPR036291">
    <property type="entry name" value="NAD(P)-bd_dom_sf"/>
</dbReference>
<proteinExistence type="inferred from homology"/>
<accession>A0ABD5K3Q9</accession>